<evidence type="ECO:0000313" key="3">
    <source>
        <dbReference type="EMBL" id="GAM36809.1"/>
    </source>
</evidence>
<dbReference type="Proteomes" id="UP000053095">
    <property type="component" value="Unassembled WGS sequence"/>
</dbReference>
<feature type="chain" id="PRO_5022243412" description="DUF4874 domain-containing protein" evidence="1">
    <location>
        <begin position="23"/>
        <end position="309"/>
    </location>
</feature>
<proteinExistence type="predicted"/>
<reference evidence="4" key="1">
    <citation type="journal article" date="2015" name="Genome Announc.">
        <title>Draft genome sequence of Talaromyces cellulolyticus strain Y-94, a source of lignocellulosic biomass-degrading enzymes.</title>
        <authorList>
            <person name="Fujii T."/>
            <person name="Koike H."/>
            <person name="Sawayama S."/>
            <person name="Yano S."/>
            <person name="Inoue H."/>
        </authorList>
    </citation>
    <scope>NUCLEOTIDE SEQUENCE [LARGE SCALE GENOMIC DNA]</scope>
    <source>
        <strain evidence="4">Y-94</strain>
    </source>
</reference>
<feature type="signal peptide" evidence="1">
    <location>
        <begin position="1"/>
        <end position="22"/>
    </location>
</feature>
<name>A0A510NX21_TALPI</name>
<dbReference type="AlphaFoldDB" id="A0A510NX21"/>
<organism evidence="3 4">
    <name type="scientific">Talaromyces pinophilus</name>
    <name type="common">Penicillium pinophilum</name>
    <dbReference type="NCBI Taxonomy" id="128442"/>
    <lineage>
        <taxon>Eukaryota</taxon>
        <taxon>Fungi</taxon>
        <taxon>Dikarya</taxon>
        <taxon>Ascomycota</taxon>
        <taxon>Pezizomycotina</taxon>
        <taxon>Eurotiomycetes</taxon>
        <taxon>Eurotiomycetidae</taxon>
        <taxon>Eurotiales</taxon>
        <taxon>Trichocomaceae</taxon>
        <taxon>Talaromyces</taxon>
        <taxon>Talaromyces sect. Talaromyces</taxon>
    </lineage>
</organism>
<accession>A0A510NX21</accession>
<keyword evidence="1" id="KW-0732">Signal</keyword>
<gene>
    <name evidence="3" type="ORF">TCE0_018r06196</name>
</gene>
<protein>
    <recommendedName>
        <fullName evidence="2">DUF4874 domain-containing protein</fullName>
    </recommendedName>
</protein>
<evidence type="ECO:0000259" key="2">
    <source>
        <dbReference type="Pfam" id="PF16173"/>
    </source>
</evidence>
<feature type="domain" description="DUF4874" evidence="2">
    <location>
        <begin position="69"/>
        <end position="184"/>
    </location>
</feature>
<dbReference type="InterPro" id="IPR032379">
    <property type="entry name" value="DUF4874"/>
</dbReference>
<sequence>MKYATKLVRYLALGVLLHRASATVGFTTYKEIDEGKDNSGEIAYSGLFSRSSTLFLYIQITPDGADHADIIDDFKTLARNFGSQGVSVIPRVRYGWPNNTIATEPEESILMNDVSTFATVFQDITGTINIPVIQAGFLGEWGEWHDGQYCQAQGMADTAEDLAIKANVVNTLLSTGHKVALRYPADHQALFNGSRAVTIHDDCIFDGGFNGSDGGTWPSDDRQTWIDYIIEVAGNNTFGGEGCDNAGDATFDWSDYTALCGSDGIAAYIDTLQIAYMNYDYPTDYKNLIEDSSEGNCVDAIQAALESWN</sequence>
<evidence type="ECO:0000256" key="1">
    <source>
        <dbReference type="SAM" id="SignalP"/>
    </source>
</evidence>
<dbReference type="Pfam" id="PF16173">
    <property type="entry name" value="DUF4874"/>
    <property type="match status" value="1"/>
</dbReference>
<evidence type="ECO:0000313" key="4">
    <source>
        <dbReference type="Proteomes" id="UP000053095"/>
    </source>
</evidence>
<dbReference type="EMBL" id="DF933814">
    <property type="protein sequence ID" value="GAM36809.1"/>
    <property type="molecule type" value="Genomic_DNA"/>
</dbReference>
<keyword evidence="4" id="KW-1185">Reference proteome</keyword>